<dbReference type="AlphaFoldDB" id="A0AAV7S9C7"/>
<organism evidence="2 3">
    <name type="scientific">Pleurodeles waltl</name>
    <name type="common">Iberian ribbed newt</name>
    <dbReference type="NCBI Taxonomy" id="8319"/>
    <lineage>
        <taxon>Eukaryota</taxon>
        <taxon>Metazoa</taxon>
        <taxon>Chordata</taxon>
        <taxon>Craniata</taxon>
        <taxon>Vertebrata</taxon>
        <taxon>Euteleostomi</taxon>
        <taxon>Amphibia</taxon>
        <taxon>Batrachia</taxon>
        <taxon>Caudata</taxon>
        <taxon>Salamandroidea</taxon>
        <taxon>Salamandridae</taxon>
        <taxon>Pleurodelinae</taxon>
        <taxon>Pleurodeles</taxon>
    </lineage>
</organism>
<evidence type="ECO:0000313" key="3">
    <source>
        <dbReference type="Proteomes" id="UP001066276"/>
    </source>
</evidence>
<evidence type="ECO:0000256" key="1">
    <source>
        <dbReference type="SAM" id="MobiDB-lite"/>
    </source>
</evidence>
<feature type="region of interest" description="Disordered" evidence="1">
    <location>
        <begin position="57"/>
        <end position="77"/>
    </location>
</feature>
<comment type="caution">
    <text evidence="2">The sequence shown here is derived from an EMBL/GenBank/DDBJ whole genome shotgun (WGS) entry which is preliminary data.</text>
</comment>
<evidence type="ECO:0000313" key="2">
    <source>
        <dbReference type="EMBL" id="KAJ1160787.1"/>
    </source>
</evidence>
<dbReference type="Proteomes" id="UP001066276">
    <property type="component" value="Chromosome 4_2"/>
</dbReference>
<reference evidence="2" key="1">
    <citation type="journal article" date="2022" name="bioRxiv">
        <title>Sequencing and chromosome-scale assembly of the giantPleurodeles waltlgenome.</title>
        <authorList>
            <person name="Brown T."/>
            <person name="Elewa A."/>
            <person name="Iarovenko S."/>
            <person name="Subramanian E."/>
            <person name="Araus A.J."/>
            <person name="Petzold A."/>
            <person name="Susuki M."/>
            <person name="Suzuki K.-i.T."/>
            <person name="Hayashi T."/>
            <person name="Toyoda A."/>
            <person name="Oliveira C."/>
            <person name="Osipova E."/>
            <person name="Leigh N.D."/>
            <person name="Simon A."/>
            <person name="Yun M.H."/>
        </authorList>
    </citation>
    <scope>NUCLEOTIDE SEQUENCE</scope>
    <source>
        <strain evidence="2">20211129_DDA</strain>
        <tissue evidence="2">Liver</tissue>
    </source>
</reference>
<proteinExistence type="predicted"/>
<keyword evidence="3" id="KW-1185">Reference proteome</keyword>
<sequence length="146" mass="15935">MMQDCQGRKKVAAGSAPAAGASDGNARPDAANCKTAAWLWPRIPDCTRDGGYWDPAWSRTEPQSHEGSEHGSVYGGLLSGHKSQQQCPRGCGQLLDEWPAVLQLHVCRHTEGASLLHQFRYRLQDGEENLNGDPMPAKPLLFNSQP</sequence>
<evidence type="ECO:0008006" key="4">
    <source>
        <dbReference type="Google" id="ProtNLM"/>
    </source>
</evidence>
<feature type="region of interest" description="Disordered" evidence="1">
    <location>
        <begin position="127"/>
        <end position="146"/>
    </location>
</feature>
<feature type="region of interest" description="Disordered" evidence="1">
    <location>
        <begin position="1"/>
        <end position="29"/>
    </location>
</feature>
<protein>
    <recommendedName>
        <fullName evidence="4">C2H2-type domain-containing protein</fullName>
    </recommendedName>
</protein>
<dbReference type="EMBL" id="JANPWB010000008">
    <property type="protein sequence ID" value="KAJ1160787.1"/>
    <property type="molecule type" value="Genomic_DNA"/>
</dbReference>
<gene>
    <name evidence="2" type="ORF">NDU88_001280</name>
</gene>
<accession>A0AAV7S9C7</accession>
<feature type="compositionally biased region" description="Low complexity" evidence="1">
    <location>
        <begin position="12"/>
        <end position="25"/>
    </location>
</feature>
<name>A0AAV7S9C7_PLEWA</name>